<dbReference type="PANTHER" id="PTHR47706:SF9">
    <property type="entry name" value="NMRA-LIKE DOMAIN-CONTAINING PROTEIN-RELATED"/>
    <property type="match status" value="1"/>
</dbReference>
<dbReference type="Pfam" id="PF05368">
    <property type="entry name" value="NmrA"/>
    <property type="match status" value="1"/>
</dbReference>
<evidence type="ECO:0000256" key="2">
    <source>
        <dbReference type="ARBA" id="ARBA00023002"/>
    </source>
</evidence>
<proteinExistence type="predicted"/>
<organism evidence="4 5">
    <name type="scientific">Shewanella electrica</name>
    <dbReference type="NCBI Taxonomy" id="515560"/>
    <lineage>
        <taxon>Bacteria</taxon>
        <taxon>Pseudomonadati</taxon>
        <taxon>Pseudomonadota</taxon>
        <taxon>Gammaproteobacteria</taxon>
        <taxon>Alteromonadales</taxon>
        <taxon>Shewanellaceae</taxon>
        <taxon>Shewanella</taxon>
    </lineage>
</organism>
<dbReference type="Gene3D" id="3.90.25.10">
    <property type="entry name" value="UDP-galactose 4-epimerase, domain 1"/>
    <property type="match status" value="1"/>
</dbReference>
<dbReference type="RefSeq" id="WP_238896791.1">
    <property type="nucleotide sequence ID" value="NZ_JAKOGG010000008.1"/>
</dbReference>
<gene>
    <name evidence="4" type="ORF">L9G74_12745</name>
</gene>
<keyword evidence="1" id="KW-0521">NADP</keyword>
<dbReference type="SUPFAM" id="SSF51735">
    <property type="entry name" value="NAD(P)-binding Rossmann-fold domains"/>
    <property type="match status" value="1"/>
</dbReference>
<feature type="domain" description="NmrA-like" evidence="3">
    <location>
        <begin position="3"/>
        <end position="112"/>
    </location>
</feature>
<dbReference type="InterPro" id="IPR036291">
    <property type="entry name" value="NAD(P)-bd_dom_sf"/>
</dbReference>
<dbReference type="PANTHER" id="PTHR47706">
    <property type="entry name" value="NMRA-LIKE FAMILY PROTEIN"/>
    <property type="match status" value="1"/>
</dbReference>
<name>A0ABT2FLW5_9GAMM</name>
<evidence type="ECO:0000313" key="4">
    <source>
        <dbReference type="EMBL" id="MCS4557313.1"/>
    </source>
</evidence>
<protein>
    <submittedName>
        <fullName evidence="4">NmrA family NAD(P)-binding protein</fullName>
    </submittedName>
</protein>
<evidence type="ECO:0000313" key="5">
    <source>
        <dbReference type="Proteomes" id="UP001201549"/>
    </source>
</evidence>
<dbReference type="InterPro" id="IPR008030">
    <property type="entry name" value="NmrA-like"/>
</dbReference>
<comment type="caution">
    <text evidence="4">The sequence shown here is derived from an EMBL/GenBank/DDBJ whole genome shotgun (WGS) entry which is preliminary data.</text>
</comment>
<dbReference type="EMBL" id="JAKOGG010000008">
    <property type="protein sequence ID" value="MCS4557313.1"/>
    <property type="molecule type" value="Genomic_DNA"/>
</dbReference>
<dbReference type="InterPro" id="IPR051609">
    <property type="entry name" value="NmrA/Isoflavone_reductase-like"/>
</dbReference>
<keyword evidence="2" id="KW-0560">Oxidoreductase</keyword>
<reference evidence="5" key="1">
    <citation type="submission" date="2023-07" db="EMBL/GenBank/DDBJ databases">
        <title>Shewanella mangrovi sp. nov., an acetaldehyde- degrading bacterium isolated from mangrove sediment.</title>
        <authorList>
            <person name="Liu Y."/>
        </authorList>
    </citation>
    <scope>NUCLEOTIDE SEQUENCE [LARGE SCALE GENOMIC DNA]</scope>
    <source>
        <strain evidence="5">C32</strain>
    </source>
</reference>
<keyword evidence="5" id="KW-1185">Reference proteome</keyword>
<sequence length="303" mass="32943">MTEKIVVVAGASGVLGEDIVNALLQKPNVKVRILTRPQSAAKLTAFQDKGAEIVAVDLEHGSSKQLASALAGAFAFVSALNGGHEVIVGAQTRLLQAAKQAGVRRFIPSSFSYNIFGMDDGDNPNTDERREFAKIADRERGTVEVVHILNGAFLDKRIVFGFLGAFDLQQGQALLWGDGDAVTDVTTYWDTARFTAEAAVDESPVPNVLEVAGETLSFNALVKAYEEASGKSITIVNQGSMADLDQEIARRRAAEPDNFYAWLPLMYYRGSFGGKGKLKAIANSRYPNIQPESVREYVRREQL</sequence>
<evidence type="ECO:0000259" key="3">
    <source>
        <dbReference type="Pfam" id="PF05368"/>
    </source>
</evidence>
<accession>A0ABT2FLW5</accession>
<dbReference type="Gene3D" id="3.40.50.720">
    <property type="entry name" value="NAD(P)-binding Rossmann-like Domain"/>
    <property type="match status" value="1"/>
</dbReference>
<evidence type="ECO:0000256" key="1">
    <source>
        <dbReference type="ARBA" id="ARBA00022857"/>
    </source>
</evidence>
<dbReference type="Proteomes" id="UP001201549">
    <property type="component" value="Unassembled WGS sequence"/>
</dbReference>